<evidence type="ECO:0000256" key="1">
    <source>
        <dbReference type="SAM" id="MobiDB-lite"/>
    </source>
</evidence>
<dbReference type="Proteomes" id="UP000094243">
    <property type="component" value="Unassembled WGS sequence"/>
</dbReference>
<gene>
    <name evidence="2" type="ORF">BHQ17_17665</name>
</gene>
<evidence type="ECO:0000313" key="2">
    <source>
        <dbReference type="EMBL" id="ODQ89950.1"/>
    </source>
</evidence>
<organism evidence="2 3">
    <name type="scientific">Mycolicibacterium holsaticum</name>
    <dbReference type="NCBI Taxonomy" id="152142"/>
    <lineage>
        <taxon>Bacteria</taxon>
        <taxon>Bacillati</taxon>
        <taxon>Actinomycetota</taxon>
        <taxon>Actinomycetes</taxon>
        <taxon>Mycobacteriales</taxon>
        <taxon>Mycobacteriaceae</taxon>
        <taxon>Mycolicibacterium</taxon>
    </lineage>
</organism>
<evidence type="ECO:0000313" key="3">
    <source>
        <dbReference type="Proteomes" id="UP000094243"/>
    </source>
</evidence>
<feature type="compositionally biased region" description="Basic and acidic residues" evidence="1">
    <location>
        <begin position="202"/>
        <end position="215"/>
    </location>
</feature>
<sequence length="234" mass="24818">MTTDPSVSDSVKLAAIKDALDRIPGLSARTAHEVEVTSKPFEELLGRVVGIGNMTREESRRRRGRGGQLPAPPRALASGKDDPNIVDAEVLEEPVGGWRDEAHDSTETGPGSSVHAQAELTGVTGPDDGPPSATGPAATSLAALAEMTDEQRAILARTEGRANLRDRQSGKDAAAWEADNKSRKAAGEAGTEVRHHGPPITHTREQAAADMREQRGTSLRRAGNQARYDAEHGM</sequence>
<name>A0A1E3RJE4_9MYCO</name>
<protein>
    <submittedName>
        <fullName evidence="2">Uncharacterized protein</fullName>
    </submittedName>
</protein>
<dbReference type="OrthoDB" id="5193470at2"/>
<reference evidence="3" key="1">
    <citation type="submission" date="2016-09" db="EMBL/GenBank/DDBJ databases">
        <authorList>
            <person name="Greninger A.L."/>
            <person name="Jerome K.R."/>
            <person name="Mcnair B."/>
            <person name="Wallis C."/>
            <person name="Fang F."/>
        </authorList>
    </citation>
    <scope>NUCLEOTIDE SEQUENCE [LARGE SCALE GENOMIC DNA]</scope>
    <source>
        <strain evidence="3">M7</strain>
    </source>
</reference>
<dbReference type="AlphaFoldDB" id="A0A1E3RJE4"/>
<comment type="caution">
    <text evidence="2">The sequence shown here is derived from an EMBL/GenBank/DDBJ whole genome shotgun (WGS) entry which is preliminary data.</text>
</comment>
<feature type="region of interest" description="Disordered" evidence="1">
    <location>
        <begin position="52"/>
        <end position="138"/>
    </location>
</feature>
<accession>A0A1E3RJE4</accession>
<feature type="compositionally biased region" description="Basic and acidic residues" evidence="1">
    <location>
        <begin position="178"/>
        <end position="195"/>
    </location>
</feature>
<feature type="region of interest" description="Disordered" evidence="1">
    <location>
        <begin position="158"/>
        <end position="234"/>
    </location>
</feature>
<feature type="compositionally biased region" description="Basic and acidic residues" evidence="1">
    <location>
        <begin position="158"/>
        <end position="170"/>
    </location>
</feature>
<proteinExistence type="predicted"/>
<keyword evidence="3" id="KW-1185">Reference proteome</keyword>
<dbReference type="EMBL" id="MIGZ01000109">
    <property type="protein sequence ID" value="ODQ89950.1"/>
    <property type="molecule type" value="Genomic_DNA"/>
</dbReference>